<proteinExistence type="predicted"/>
<dbReference type="AlphaFoldDB" id="A0A2Z6S481"/>
<name>A0A2Z6S481_9GLOM</name>
<gene>
    <name evidence="1" type="ORF">RclHR1_05140006</name>
</gene>
<evidence type="ECO:0000313" key="2">
    <source>
        <dbReference type="Proteomes" id="UP000247702"/>
    </source>
</evidence>
<comment type="caution">
    <text evidence="1">The sequence shown here is derived from an EMBL/GenBank/DDBJ whole genome shotgun (WGS) entry which is preliminary data.</text>
</comment>
<reference evidence="1 2" key="1">
    <citation type="submission" date="2017-11" db="EMBL/GenBank/DDBJ databases">
        <title>The genome of Rhizophagus clarus HR1 reveals common genetic basis of auxotrophy among arbuscular mycorrhizal fungi.</title>
        <authorList>
            <person name="Kobayashi Y."/>
        </authorList>
    </citation>
    <scope>NUCLEOTIDE SEQUENCE [LARGE SCALE GENOMIC DNA]</scope>
    <source>
        <strain evidence="1 2">HR1</strain>
    </source>
</reference>
<evidence type="ECO:0000313" key="1">
    <source>
        <dbReference type="EMBL" id="GBC03472.1"/>
    </source>
</evidence>
<dbReference type="EMBL" id="BEXD01003887">
    <property type="protein sequence ID" value="GBC03472.1"/>
    <property type="molecule type" value="Genomic_DNA"/>
</dbReference>
<protein>
    <submittedName>
        <fullName evidence="1">Uncharacterized protein</fullName>
    </submittedName>
</protein>
<keyword evidence="2" id="KW-1185">Reference proteome</keyword>
<organism evidence="1 2">
    <name type="scientific">Rhizophagus clarus</name>
    <dbReference type="NCBI Taxonomy" id="94130"/>
    <lineage>
        <taxon>Eukaryota</taxon>
        <taxon>Fungi</taxon>
        <taxon>Fungi incertae sedis</taxon>
        <taxon>Mucoromycota</taxon>
        <taxon>Glomeromycotina</taxon>
        <taxon>Glomeromycetes</taxon>
        <taxon>Glomerales</taxon>
        <taxon>Glomeraceae</taxon>
        <taxon>Rhizophagus</taxon>
    </lineage>
</organism>
<dbReference type="STRING" id="94130.A0A2Z6S481"/>
<accession>A0A2Z6S481</accession>
<sequence length="110" mass="13068">MTIFTIKPIPKYDENVISLSQVVKMNSATVKAEEILVITNATIINYCYEISPKSLIEKFILKYRNYNHMKWFRAYRQLRDADTNNKMAVEAITHKDYREDRLTTIFQAER</sequence>
<dbReference type="Proteomes" id="UP000247702">
    <property type="component" value="Unassembled WGS sequence"/>
</dbReference>